<organism evidence="3 4">
    <name type="scientific">Corynebacterium aquatimens</name>
    <dbReference type="NCBI Taxonomy" id="1190508"/>
    <lineage>
        <taxon>Bacteria</taxon>
        <taxon>Bacillati</taxon>
        <taxon>Actinomycetota</taxon>
        <taxon>Actinomycetes</taxon>
        <taxon>Mycobacteriales</taxon>
        <taxon>Corynebacteriaceae</taxon>
        <taxon>Corynebacterium</taxon>
    </lineage>
</organism>
<proteinExistence type="predicted"/>
<protein>
    <submittedName>
        <fullName evidence="3">Uncharacterized protein</fullName>
    </submittedName>
</protein>
<evidence type="ECO:0000256" key="1">
    <source>
        <dbReference type="SAM" id="MobiDB-lite"/>
    </source>
</evidence>
<feature type="region of interest" description="Disordered" evidence="1">
    <location>
        <begin position="1"/>
        <end position="22"/>
    </location>
</feature>
<feature type="transmembrane region" description="Helical" evidence="2">
    <location>
        <begin position="57"/>
        <end position="76"/>
    </location>
</feature>
<keyword evidence="2" id="KW-0472">Membrane</keyword>
<name>A0A931DTM1_9CORY</name>
<keyword evidence="2" id="KW-1133">Transmembrane helix</keyword>
<dbReference type="Proteomes" id="UP000658613">
    <property type="component" value="Unassembled WGS sequence"/>
</dbReference>
<sequence length="120" mass="12749">MTNAVNTPADSAGAEATQTDLMTETTTTVSVPADSHVPGEGPQGLVGPEFGKAAPTGLFIVVALAVVVISIGWAFHRRFSRFNRRRMFADEHGIDVFDSAAVDKAMAEEGLLDQRKSGIF</sequence>
<dbReference type="AlphaFoldDB" id="A0A931DTM1"/>
<comment type="caution">
    <text evidence="3">The sequence shown here is derived from an EMBL/GenBank/DDBJ whole genome shotgun (WGS) entry which is preliminary data.</text>
</comment>
<gene>
    <name evidence="3" type="ORF">IW254_000178</name>
</gene>
<keyword evidence="2" id="KW-0812">Transmembrane</keyword>
<keyword evidence="4" id="KW-1185">Reference proteome</keyword>
<evidence type="ECO:0000313" key="4">
    <source>
        <dbReference type="Proteomes" id="UP000658613"/>
    </source>
</evidence>
<dbReference type="EMBL" id="JADOUE010000001">
    <property type="protein sequence ID" value="MBG6121209.1"/>
    <property type="molecule type" value="Genomic_DNA"/>
</dbReference>
<accession>A0A931DTM1</accession>
<evidence type="ECO:0000313" key="3">
    <source>
        <dbReference type="EMBL" id="MBG6121209.1"/>
    </source>
</evidence>
<evidence type="ECO:0000256" key="2">
    <source>
        <dbReference type="SAM" id="Phobius"/>
    </source>
</evidence>
<reference evidence="3" key="1">
    <citation type="submission" date="2020-11" db="EMBL/GenBank/DDBJ databases">
        <title>Sequencing the genomes of 1000 actinobacteria strains.</title>
        <authorList>
            <person name="Klenk H.-P."/>
        </authorList>
    </citation>
    <scope>NUCLEOTIDE SEQUENCE</scope>
    <source>
        <strain evidence="3">DSM 45632</strain>
    </source>
</reference>